<gene>
    <name evidence="2" type="ORF">FNF31_01469</name>
</gene>
<dbReference type="Proteomes" id="UP000325113">
    <property type="component" value="Unassembled WGS sequence"/>
</dbReference>
<feature type="chain" id="PRO_5022675824" evidence="1">
    <location>
        <begin position="36"/>
        <end position="365"/>
    </location>
</feature>
<proteinExistence type="predicted"/>
<keyword evidence="1" id="KW-0732">Signal</keyword>
<protein>
    <submittedName>
        <fullName evidence="2">Uncharacterized protein</fullName>
    </submittedName>
</protein>
<evidence type="ECO:0000313" key="2">
    <source>
        <dbReference type="EMBL" id="KAA0166243.1"/>
    </source>
</evidence>
<name>A0A5A8DL52_CAFRO</name>
<evidence type="ECO:0000313" key="3">
    <source>
        <dbReference type="Proteomes" id="UP000325113"/>
    </source>
</evidence>
<comment type="caution">
    <text evidence="2">The sequence shown here is derived from an EMBL/GenBank/DDBJ whole genome shotgun (WGS) entry which is preliminary data.</text>
</comment>
<feature type="signal peptide" evidence="1">
    <location>
        <begin position="1"/>
        <end position="35"/>
    </location>
</feature>
<dbReference type="EMBL" id="VLTM01000009">
    <property type="protein sequence ID" value="KAA0166243.1"/>
    <property type="molecule type" value="Genomic_DNA"/>
</dbReference>
<accession>A0A5A8DL52</accession>
<organism evidence="2 3">
    <name type="scientific">Cafeteria roenbergensis</name>
    <name type="common">Marine flagellate</name>
    <dbReference type="NCBI Taxonomy" id="33653"/>
    <lineage>
        <taxon>Eukaryota</taxon>
        <taxon>Sar</taxon>
        <taxon>Stramenopiles</taxon>
        <taxon>Bigyra</taxon>
        <taxon>Opalozoa</taxon>
        <taxon>Bicosoecida</taxon>
        <taxon>Cafeteriaceae</taxon>
        <taxon>Cafeteria</taxon>
    </lineage>
</organism>
<evidence type="ECO:0000256" key="1">
    <source>
        <dbReference type="SAM" id="SignalP"/>
    </source>
</evidence>
<reference evidence="2 3" key="1">
    <citation type="submission" date="2019-07" db="EMBL/GenBank/DDBJ databases">
        <title>Genomes of Cafeteria roenbergensis.</title>
        <authorList>
            <person name="Fischer M.G."/>
            <person name="Hackl T."/>
            <person name="Roman M."/>
        </authorList>
    </citation>
    <scope>NUCLEOTIDE SEQUENCE [LARGE SCALE GENOMIC DNA]</scope>
    <source>
        <strain evidence="2 3">Cflag</strain>
    </source>
</reference>
<sequence length="365" mass="39476">MGRCGGSLGAHRSSAGMRLILAAIAVLAASAFAAGRNPSAERKFLGGGMTMDRIWSKEALPFETVAIDGDKDPRMRFRGGSTASSKAAALRHRLSAFRKRSFLRSSEGGMPVLSPNMESVPSDLRTARKQLAHRHHTFEAASRAGSSMRLAETKSSSGTPLVSRMQAGVEAFKDDEMTANMHSAIAELRSSMDLETMRMYGCAPGTVIAQELDIEAPEGEGFERGRVVDYLNRYYDVSTAPTDCCTKRVRMGAGQYLPLKEYLVVMLHLAKSNGGGVMRVALNEVFPPAFDFFCSAIGGYPASVARPTYYMRSGTQLAGALARVQRSMGTMMDICTAKTVGNTIDMWAEAVEVLRNTGCFVTKAY</sequence>
<dbReference type="AlphaFoldDB" id="A0A5A8DL52"/>